<feature type="domain" description="MobA/VirD2-like nuclease" evidence="1">
    <location>
        <begin position="34"/>
        <end position="140"/>
    </location>
</feature>
<dbReference type="OrthoDB" id="1820255at2"/>
<protein>
    <submittedName>
        <fullName evidence="2">Relaxase/Mobilisation nuclease domain-containing protein</fullName>
    </submittedName>
</protein>
<organism evidence="2 3">
    <name type="scientific">Ruminococcus flavefaciens</name>
    <dbReference type="NCBI Taxonomy" id="1265"/>
    <lineage>
        <taxon>Bacteria</taxon>
        <taxon>Bacillati</taxon>
        <taxon>Bacillota</taxon>
        <taxon>Clostridia</taxon>
        <taxon>Eubacteriales</taxon>
        <taxon>Oscillospiraceae</taxon>
        <taxon>Ruminococcus</taxon>
    </lineage>
</organism>
<dbReference type="InterPro" id="IPR005094">
    <property type="entry name" value="Endonuclease_MobA/VirD2"/>
</dbReference>
<proteinExistence type="predicted"/>
<evidence type="ECO:0000313" key="3">
    <source>
        <dbReference type="Proteomes" id="UP000183190"/>
    </source>
</evidence>
<dbReference type="RefSeq" id="WP_074718808.1">
    <property type="nucleotide sequence ID" value="NZ_FNWV01000016.1"/>
</dbReference>
<sequence length="171" mass="19551">MDILTQKRITDNGDGAGYFRHCVNYVYKDKLEPGEKLILTKGYGVCDTNPKYTYTQMYGVKEYFGKTGDNPVMHLVVSFDKNKVFDSITACNLTEIIAQHLRKNYQVITAVHYENQGGSLYHAHFVVNTVDIYNGKLYHSGIYELGQLAIFIHNLTGNFCKTEIKYEDPTK</sequence>
<evidence type="ECO:0000259" key="1">
    <source>
        <dbReference type="Pfam" id="PF03432"/>
    </source>
</evidence>
<dbReference type="EMBL" id="FNWV01000016">
    <property type="protein sequence ID" value="SEH83996.1"/>
    <property type="molecule type" value="Genomic_DNA"/>
</dbReference>
<name>A0A1H6LGW9_RUMFL</name>
<evidence type="ECO:0000313" key="2">
    <source>
        <dbReference type="EMBL" id="SEH83996.1"/>
    </source>
</evidence>
<dbReference type="Proteomes" id="UP000183190">
    <property type="component" value="Unassembled WGS sequence"/>
</dbReference>
<reference evidence="2 3" key="1">
    <citation type="submission" date="2016-10" db="EMBL/GenBank/DDBJ databases">
        <authorList>
            <person name="de Groot N.N."/>
        </authorList>
    </citation>
    <scope>NUCLEOTIDE SEQUENCE [LARGE SCALE GENOMIC DNA]</scope>
    <source>
        <strain evidence="2 3">YAD2003</strain>
    </source>
</reference>
<dbReference type="Pfam" id="PF03432">
    <property type="entry name" value="Relaxase"/>
    <property type="match status" value="1"/>
</dbReference>
<gene>
    <name evidence="2" type="ORF">SAMN02910265_02981</name>
</gene>
<dbReference type="AlphaFoldDB" id="A0A1H6LGW9"/>
<accession>A0A1H6LGW9</accession>